<dbReference type="AlphaFoldDB" id="A0A024UZK3"/>
<dbReference type="EMBL" id="KI925148">
    <property type="protein sequence ID" value="ETW16168.1"/>
    <property type="molecule type" value="Genomic_DNA"/>
</dbReference>
<protein>
    <submittedName>
        <fullName evidence="1">Uncharacterized protein</fullName>
    </submittedName>
</protein>
<evidence type="ECO:0000313" key="2">
    <source>
        <dbReference type="Proteomes" id="UP000030690"/>
    </source>
</evidence>
<dbReference type="OrthoDB" id="434697at2759"/>
<accession>A0A024UZK3</accession>
<dbReference type="Proteomes" id="UP000030690">
    <property type="component" value="Unassembled WGS sequence"/>
</dbReference>
<sequence>MLLYNKRIGKIAIQGRRKCYSWLYFSSYRSNNIIYKEYEDFINIGKKNPNQIISMLNRLSKEKRCDIELIKNITNHIYDFNEDYFCPQLIEVLKNYVKLKYSDETLLGILSNRIDDLLSIKSCLRTKDMINIYKQLNFHHPVVKDPLLTKFNNNINNYKNEMVEIVRNLSYLYIDKDLCEHIFNHIIINYDYYHKDIFSIFEGVSRFDYNDNQTFIQLILKKKIKELEQQNICCNMKDFFKFLSASERLGLNNNTYLHNEFEKKINHIKNISPNNISYILLSMLSTKYRNDTLFELIIMNIENYVNNQNDNNKLLNEPINNIYYNHISSDQYKNNESKLNLSNTINGNNNNKYVLNNKRDIITTEQNDYYNFFNSYILNYLPFHLLLLILLNYDNKNILLYLLNICINEYTYLYNTSNLIKLLYSNTLLMLPSKIKKYQDKEKVHLEKNVLKIFSALQNVYQSCNINDYKILHQCYLFHINMIQNNDTLKHVYKDFLNKECFATLPSSYSKLNFEEMQVIRYASMSFLKNKKGHISYYLNKNDFYSSNHNNYDNALLSVKFKVELLRKYFDKSEFNVIYNSEKMKI</sequence>
<organism evidence="1 2">
    <name type="scientific">Plasmodium falciparum Vietnam Oak-Knoll</name>
    <name type="common">FVO</name>
    <dbReference type="NCBI Taxonomy" id="1036723"/>
    <lineage>
        <taxon>Eukaryota</taxon>
        <taxon>Sar</taxon>
        <taxon>Alveolata</taxon>
        <taxon>Apicomplexa</taxon>
        <taxon>Aconoidasida</taxon>
        <taxon>Haemosporida</taxon>
        <taxon>Plasmodiidae</taxon>
        <taxon>Plasmodium</taxon>
        <taxon>Plasmodium (Laverania)</taxon>
    </lineage>
</organism>
<proteinExistence type="predicted"/>
<gene>
    <name evidence="1" type="ORF">PFFVO_04999</name>
</gene>
<reference evidence="1 2" key="2">
    <citation type="submission" date="2013-02" db="EMBL/GenBank/DDBJ databases">
        <title>The Genome Sequence of Plasmodium falciparum Vietnam Oak-Knoll (FVO).</title>
        <authorList>
            <consortium name="The Broad Institute Genome Sequencing Platform"/>
            <consortium name="The Broad Institute Genome Sequencing Center for Infectious Disease"/>
            <person name="Neafsey D."/>
            <person name="Cheeseman I."/>
            <person name="Volkman S."/>
            <person name="Adams J."/>
            <person name="Walker B."/>
            <person name="Young S.K."/>
            <person name="Zeng Q."/>
            <person name="Gargeya S."/>
            <person name="Fitzgerald M."/>
            <person name="Haas B."/>
            <person name="Abouelleil A."/>
            <person name="Alvarado L."/>
            <person name="Arachchi H.M."/>
            <person name="Berlin A.M."/>
            <person name="Chapman S.B."/>
            <person name="Dewar J."/>
            <person name="Goldberg J."/>
            <person name="Griggs A."/>
            <person name="Gujja S."/>
            <person name="Hansen M."/>
            <person name="Howarth C."/>
            <person name="Imamovic A."/>
            <person name="Larimer J."/>
            <person name="McCowan C."/>
            <person name="Murphy C."/>
            <person name="Neiman D."/>
            <person name="Pearson M."/>
            <person name="Priest M."/>
            <person name="Roberts A."/>
            <person name="Saif S."/>
            <person name="Shea T."/>
            <person name="Sisk P."/>
            <person name="Sykes S."/>
            <person name="Wortman J."/>
            <person name="Nusbaum C."/>
            <person name="Birren B."/>
        </authorList>
    </citation>
    <scope>NUCLEOTIDE SEQUENCE [LARGE SCALE GENOMIC DNA]</scope>
    <source>
        <strain evidence="2">Vietnam Oak-Knoll (FVO)</strain>
    </source>
</reference>
<reference evidence="1 2" key="1">
    <citation type="submission" date="2013-02" db="EMBL/GenBank/DDBJ databases">
        <title>The Genome Annotation of Plasmodium falciparum Vietnam Oak-Knoll (FVO).</title>
        <authorList>
            <consortium name="The Broad Institute Genome Sequencing Platform"/>
            <consortium name="The Broad Institute Genome Sequencing Center for Infectious Disease"/>
            <person name="Neafsey D."/>
            <person name="Hoffman S."/>
            <person name="Volkman S."/>
            <person name="Rosenthal P."/>
            <person name="Walker B."/>
            <person name="Young S.K."/>
            <person name="Zeng Q."/>
            <person name="Gargeya S."/>
            <person name="Fitzgerald M."/>
            <person name="Haas B."/>
            <person name="Abouelleil A."/>
            <person name="Allen A.W."/>
            <person name="Alvarado L."/>
            <person name="Arachchi H.M."/>
            <person name="Berlin A.M."/>
            <person name="Chapman S.B."/>
            <person name="Gainer-Dewar J."/>
            <person name="Goldberg J."/>
            <person name="Griggs A."/>
            <person name="Gujja S."/>
            <person name="Hansen M."/>
            <person name="Howarth C."/>
            <person name="Imamovic A."/>
            <person name="Ireland A."/>
            <person name="Larimer J."/>
            <person name="McCowan C."/>
            <person name="Murphy C."/>
            <person name="Pearson M."/>
            <person name="Poon T.W."/>
            <person name="Priest M."/>
            <person name="Roberts A."/>
            <person name="Saif S."/>
            <person name="Shea T."/>
            <person name="Sisk P."/>
            <person name="Sykes S."/>
            <person name="Wortman J."/>
            <person name="Nusbaum C."/>
            <person name="Birren B."/>
        </authorList>
    </citation>
    <scope>NUCLEOTIDE SEQUENCE [LARGE SCALE GENOMIC DNA]</scope>
    <source>
        <strain evidence="2">Vietnam Oak-Knoll (FVO)</strain>
    </source>
</reference>
<name>A0A024UZK3_PLAFA</name>
<evidence type="ECO:0000313" key="1">
    <source>
        <dbReference type="EMBL" id="ETW16168.1"/>
    </source>
</evidence>